<accession>A0A4R2KZW4</accession>
<dbReference type="InterPro" id="IPR002750">
    <property type="entry name" value="CobE/GbiG_C"/>
</dbReference>
<name>A0A4R2KZW4_9FIRM</name>
<evidence type="ECO:0000313" key="4">
    <source>
        <dbReference type="EMBL" id="TCO79493.1"/>
    </source>
</evidence>
<dbReference type="GO" id="GO:0009236">
    <property type="term" value="P:cobalamin biosynthetic process"/>
    <property type="evidence" value="ECO:0007669"/>
    <property type="project" value="InterPro"/>
</dbReference>
<dbReference type="Gene3D" id="3.30.420.180">
    <property type="entry name" value="CobE/GbiG C-terminal domain"/>
    <property type="match status" value="1"/>
</dbReference>
<dbReference type="Pfam" id="PF11761">
    <property type="entry name" value="CbiG_mid"/>
    <property type="match status" value="1"/>
</dbReference>
<feature type="domain" description="Cobalamin synthesis G N-terminal" evidence="2">
    <location>
        <begin position="51"/>
        <end position="131"/>
    </location>
</feature>
<dbReference type="SUPFAM" id="SSF159664">
    <property type="entry name" value="CobE/GbiG C-terminal domain-like"/>
    <property type="match status" value="1"/>
</dbReference>
<evidence type="ECO:0000259" key="2">
    <source>
        <dbReference type="Pfam" id="PF11760"/>
    </source>
</evidence>
<keyword evidence="5" id="KW-1185">Reference proteome</keyword>
<sequence length="355" mass="39255">MNKAIITLTKGGAELGLRLLDQLDQADLYIHEKFMIEKVHVKKIDEKMGEFVGTLFDQYKCLIFIMATGIVVRAIAPYLKDKRKDPAVIVLDEKGKNVISLLSGHIGGANAYTVEIANILEANPVITTASDVNHSMAVDTLAMALNCEIEDFKQATKVTAHIVNGEKVGLVSDVFVDIALPKNLVRINSRNTKKGFKGLIYITEKIIKDHKEIDRVILRPKNIIIGIGCRRGKSKDEILKFIEDTLTSLQLSQKSIKHIATVDIKKDEIGIIEAAKALDVPLVIIARDKIKEIENKFELSSFVKKTIGVGAVCEPVAFLSSSSGEMIQRKKKDDGVTIAVFREGEHKNGNHCSRD</sequence>
<comment type="caution">
    <text evidence="4">The sequence shown here is derived from an EMBL/GenBank/DDBJ whole genome shotgun (WGS) entry which is preliminary data.</text>
</comment>
<dbReference type="AlphaFoldDB" id="A0A4R2KZW4"/>
<evidence type="ECO:0000259" key="3">
    <source>
        <dbReference type="Pfam" id="PF11761"/>
    </source>
</evidence>
<dbReference type="InterPro" id="IPR052553">
    <property type="entry name" value="CbiG_hydrolase"/>
</dbReference>
<dbReference type="Pfam" id="PF11760">
    <property type="entry name" value="CbiG_N"/>
    <property type="match status" value="1"/>
</dbReference>
<organism evidence="4 5">
    <name type="scientific">Marinisporobacter balticus</name>
    <dbReference type="NCBI Taxonomy" id="2018667"/>
    <lineage>
        <taxon>Bacteria</taxon>
        <taxon>Bacillati</taxon>
        <taxon>Bacillota</taxon>
        <taxon>Clostridia</taxon>
        <taxon>Peptostreptococcales</taxon>
        <taxon>Thermotaleaceae</taxon>
        <taxon>Marinisporobacter</taxon>
    </lineage>
</organism>
<evidence type="ECO:0000313" key="5">
    <source>
        <dbReference type="Proteomes" id="UP000294919"/>
    </source>
</evidence>
<proteinExistence type="predicted"/>
<dbReference type="OrthoDB" id="9781023at2"/>
<dbReference type="SUPFAM" id="SSF159672">
    <property type="entry name" value="CbiG N-terminal domain-like"/>
    <property type="match status" value="1"/>
</dbReference>
<dbReference type="InterPro" id="IPR036518">
    <property type="entry name" value="CobE/GbiG_C_sf"/>
</dbReference>
<keyword evidence="4" id="KW-0456">Lyase</keyword>
<reference evidence="4 5" key="1">
    <citation type="submission" date="2019-03" db="EMBL/GenBank/DDBJ databases">
        <title>Genomic Encyclopedia of Type Strains, Phase IV (KMG-IV): sequencing the most valuable type-strain genomes for metagenomic binning, comparative biology and taxonomic classification.</title>
        <authorList>
            <person name="Goeker M."/>
        </authorList>
    </citation>
    <scope>NUCLEOTIDE SEQUENCE [LARGE SCALE GENOMIC DNA]</scope>
    <source>
        <strain evidence="4 5">DSM 102940</strain>
    </source>
</reference>
<evidence type="ECO:0000259" key="1">
    <source>
        <dbReference type="Pfam" id="PF01890"/>
    </source>
</evidence>
<dbReference type="Gene3D" id="3.40.50.11220">
    <property type="match status" value="1"/>
</dbReference>
<feature type="domain" description="Cobalamin biosynthesis central region" evidence="3">
    <location>
        <begin position="137"/>
        <end position="220"/>
    </location>
</feature>
<dbReference type="InterPro" id="IPR021744">
    <property type="entry name" value="CbiG_N"/>
</dbReference>
<dbReference type="GO" id="GO:0016829">
    <property type="term" value="F:lyase activity"/>
    <property type="evidence" value="ECO:0007669"/>
    <property type="project" value="UniProtKB-KW"/>
</dbReference>
<dbReference type="NCBIfam" id="NF004466">
    <property type="entry name" value="PRK05788.1-4"/>
    <property type="match status" value="1"/>
</dbReference>
<dbReference type="Pfam" id="PF01890">
    <property type="entry name" value="CbiG_C"/>
    <property type="match status" value="1"/>
</dbReference>
<gene>
    <name evidence="4" type="ORF">EV214_102215</name>
</gene>
<dbReference type="InterPro" id="IPR038029">
    <property type="entry name" value="GbiG_N_sf"/>
</dbReference>
<dbReference type="Proteomes" id="UP000294919">
    <property type="component" value="Unassembled WGS sequence"/>
</dbReference>
<dbReference type="InterPro" id="IPR021745">
    <property type="entry name" value="CbiG_mid"/>
</dbReference>
<feature type="domain" description="CobE/GbiG C-terminal" evidence="1">
    <location>
        <begin position="223"/>
        <end position="340"/>
    </location>
</feature>
<dbReference type="RefSeq" id="WP_132242422.1">
    <property type="nucleotide sequence ID" value="NZ_SLWV01000002.1"/>
</dbReference>
<dbReference type="EMBL" id="SLWV01000002">
    <property type="protein sequence ID" value="TCO79493.1"/>
    <property type="molecule type" value="Genomic_DNA"/>
</dbReference>
<dbReference type="PANTHER" id="PTHR37477">
    <property type="entry name" value="COBALT-PRECORRIN-5A HYDROLASE"/>
    <property type="match status" value="1"/>
</dbReference>
<protein>
    <submittedName>
        <fullName evidence="4">Cobalt-precorrin 5A acetaldehyde-lyase</fullName>
    </submittedName>
</protein>
<dbReference type="PANTHER" id="PTHR37477:SF1">
    <property type="entry name" value="COBALT-PRECORRIN-5A HYDROLASE"/>
    <property type="match status" value="1"/>
</dbReference>